<gene>
    <name evidence="1" type="ORF">PVAG01_04608</name>
</gene>
<organism evidence="1 2">
    <name type="scientific">Phlyctema vagabunda</name>
    <dbReference type="NCBI Taxonomy" id="108571"/>
    <lineage>
        <taxon>Eukaryota</taxon>
        <taxon>Fungi</taxon>
        <taxon>Dikarya</taxon>
        <taxon>Ascomycota</taxon>
        <taxon>Pezizomycotina</taxon>
        <taxon>Leotiomycetes</taxon>
        <taxon>Helotiales</taxon>
        <taxon>Dermateaceae</taxon>
        <taxon>Phlyctema</taxon>
    </lineage>
</organism>
<name>A0ABR4PHQ6_9HELO</name>
<evidence type="ECO:0000313" key="2">
    <source>
        <dbReference type="Proteomes" id="UP001629113"/>
    </source>
</evidence>
<evidence type="ECO:0000313" key="1">
    <source>
        <dbReference type="EMBL" id="KAL3422861.1"/>
    </source>
</evidence>
<reference evidence="1 2" key="1">
    <citation type="submission" date="2024-06" db="EMBL/GenBank/DDBJ databases">
        <title>Complete genome of Phlyctema vagabunda strain 19-DSS-EL-015.</title>
        <authorList>
            <person name="Fiorenzani C."/>
        </authorList>
    </citation>
    <scope>NUCLEOTIDE SEQUENCE [LARGE SCALE GENOMIC DNA]</scope>
    <source>
        <strain evidence="1 2">19-DSS-EL-015</strain>
    </source>
</reference>
<sequence>MPFRTYHSYSTRTRQRQRSTNIFLARPTPVVPTVPYATRRKEGFLLPPWVMNELVLNVGDRIPTITISSAFFLKISRPFPEVTESVKGVI</sequence>
<proteinExistence type="predicted"/>
<keyword evidence="2" id="KW-1185">Reference proteome</keyword>
<comment type="caution">
    <text evidence="1">The sequence shown here is derived from an EMBL/GenBank/DDBJ whole genome shotgun (WGS) entry which is preliminary data.</text>
</comment>
<dbReference type="EMBL" id="JBFCZG010000004">
    <property type="protein sequence ID" value="KAL3422861.1"/>
    <property type="molecule type" value="Genomic_DNA"/>
</dbReference>
<protein>
    <submittedName>
        <fullName evidence="1">Uncharacterized protein</fullName>
    </submittedName>
</protein>
<dbReference type="Proteomes" id="UP001629113">
    <property type="component" value="Unassembled WGS sequence"/>
</dbReference>
<accession>A0ABR4PHQ6</accession>